<gene>
    <name evidence="1" type="ORF">PoB_001272800</name>
</gene>
<dbReference type="AlphaFoldDB" id="A0AAV3YUI6"/>
<proteinExistence type="predicted"/>
<evidence type="ECO:0000313" key="1">
    <source>
        <dbReference type="EMBL" id="GFN86222.1"/>
    </source>
</evidence>
<protein>
    <submittedName>
        <fullName evidence="1">Uncharacterized protein</fullName>
    </submittedName>
</protein>
<dbReference type="Proteomes" id="UP000735302">
    <property type="component" value="Unassembled WGS sequence"/>
</dbReference>
<dbReference type="EMBL" id="BLXT01001503">
    <property type="protein sequence ID" value="GFN86222.1"/>
    <property type="molecule type" value="Genomic_DNA"/>
</dbReference>
<organism evidence="1 2">
    <name type="scientific">Plakobranchus ocellatus</name>
    <dbReference type="NCBI Taxonomy" id="259542"/>
    <lineage>
        <taxon>Eukaryota</taxon>
        <taxon>Metazoa</taxon>
        <taxon>Spiralia</taxon>
        <taxon>Lophotrochozoa</taxon>
        <taxon>Mollusca</taxon>
        <taxon>Gastropoda</taxon>
        <taxon>Heterobranchia</taxon>
        <taxon>Euthyneura</taxon>
        <taxon>Panpulmonata</taxon>
        <taxon>Sacoglossa</taxon>
        <taxon>Placobranchoidea</taxon>
        <taxon>Plakobranchidae</taxon>
        <taxon>Plakobranchus</taxon>
    </lineage>
</organism>
<name>A0AAV3YUI6_9GAST</name>
<comment type="caution">
    <text evidence="1">The sequence shown here is derived from an EMBL/GenBank/DDBJ whole genome shotgun (WGS) entry which is preliminary data.</text>
</comment>
<evidence type="ECO:0000313" key="2">
    <source>
        <dbReference type="Proteomes" id="UP000735302"/>
    </source>
</evidence>
<sequence>MPHQDRQLPVKTTTVVSLSNELTKQRIRKNLYYSFEVSLFCTHSDELLDSGPMLTNFRINRRDSTPDPSPDKASRILFSLTNGQARQDLLRRCLRKCLSYTVQL</sequence>
<accession>A0AAV3YUI6</accession>
<keyword evidence="2" id="KW-1185">Reference proteome</keyword>
<reference evidence="1 2" key="1">
    <citation type="journal article" date="2021" name="Elife">
        <title>Chloroplast acquisition without the gene transfer in kleptoplastic sea slugs, Plakobranchus ocellatus.</title>
        <authorList>
            <person name="Maeda T."/>
            <person name="Takahashi S."/>
            <person name="Yoshida T."/>
            <person name="Shimamura S."/>
            <person name="Takaki Y."/>
            <person name="Nagai Y."/>
            <person name="Toyoda A."/>
            <person name="Suzuki Y."/>
            <person name="Arimoto A."/>
            <person name="Ishii H."/>
            <person name="Satoh N."/>
            <person name="Nishiyama T."/>
            <person name="Hasebe M."/>
            <person name="Maruyama T."/>
            <person name="Minagawa J."/>
            <person name="Obokata J."/>
            <person name="Shigenobu S."/>
        </authorList>
    </citation>
    <scope>NUCLEOTIDE SEQUENCE [LARGE SCALE GENOMIC DNA]</scope>
</reference>